<feature type="compositionally biased region" description="Basic and acidic residues" evidence="1">
    <location>
        <begin position="38"/>
        <end position="65"/>
    </location>
</feature>
<dbReference type="EMBL" id="CAJNIZ010001570">
    <property type="protein sequence ID" value="CAE7194360.1"/>
    <property type="molecule type" value="Genomic_DNA"/>
</dbReference>
<feature type="non-terminal residue" evidence="2">
    <location>
        <position position="1"/>
    </location>
</feature>
<accession>A0A812J1A0</accession>
<feature type="region of interest" description="Disordered" evidence="1">
    <location>
        <begin position="38"/>
        <end position="77"/>
    </location>
</feature>
<sequence>LGPERPCAGLLSARPEAFLELPRCNECQHRAFAGARECGSEKRARADGGRKQAREDLCGHPERVGHQSGRLGVQGNQ</sequence>
<evidence type="ECO:0000313" key="2">
    <source>
        <dbReference type="EMBL" id="CAE7194360.1"/>
    </source>
</evidence>
<reference evidence="2" key="1">
    <citation type="submission" date="2021-02" db="EMBL/GenBank/DDBJ databases">
        <authorList>
            <person name="Dougan E. K."/>
            <person name="Rhodes N."/>
            <person name="Thang M."/>
            <person name="Chan C."/>
        </authorList>
    </citation>
    <scope>NUCLEOTIDE SEQUENCE</scope>
</reference>
<proteinExistence type="predicted"/>
<dbReference type="AlphaFoldDB" id="A0A812J1A0"/>
<dbReference type="Proteomes" id="UP000649617">
    <property type="component" value="Unassembled WGS sequence"/>
</dbReference>
<name>A0A812J1A0_SYMPI</name>
<evidence type="ECO:0000256" key="1">
    <source>
        <dbReference type="SAM" id="MobiDB-lite"/>
    </source>
</evidence>
<feature type="non-terminal residue" evidence="2">
    <location>
        <position position="77"/>
    </location>
</feature>
<evidence type="ECO:0000313" key="3">
    <source>
        <dbReference type="Proteomes" id="UP000649617"/>
    </source>
</evidence>
<comment type="caution">
    <text evidence="2">The sequence shown here is derived from an EMBL/GenBank/DDBJ whole genome shotgun (WGS) entry which is preliminary data.</text>
</comment>
<organism evidence="2 3">
    <name type="scientific">Symbiodinium pilosum</name>
    <name type="common">Dinoflagellate</name>
    <dbReference type="NCBI Taxonomy" id="2952"/>
    <lineage>
        <taxon>Eukaryota</taxon>
        <taxon>Sar</taxon>
        <taxon>Alveolata</taxon>
        <taxon>Dinophyceae</taxon>
        <taxon>Suessiales</taxon>
        <taxon>Symbiodiniaceae</taxon>
        <taxon>Symbiodinium</taxon>
    </lineage>
</organism>
<protein>
    <submittedName>
        <fullName evidence="2">Uncharacterized protein</fullName>
    </submittedName>
</protein>
<keyword evidence="3" id="KW-1185">Reference proteome</keyword>
<gene>
    <name evidence="2" type="ORF">SPIL2461_LOCUS1602</name>
</gene>